<feature type="coiled-coil region" evidence="7">
    <location>
        <begin position="228"/>
        <end position="265"/>
    </location>
</feature>
<accession>A0A4R3N5H0</accession>
<dbReference type="SUPFAM" id="SSF58104">
    <property type="entry name" value="Methyl-accepting chemotaxis protein (MCP) signaling domain"/>
    <property type="match status" value="1"/>
</dbReference>
<keyword evidence="7" id="KW-0175">Coiled coil</keyword>
<dbReference type="InterPro" id="IPR003660">
    <property type="entry name" value="HAMP_dom"/>
</dbReference>
<feature type="region of interest" description="Disordered" evidence="8">
    <location>
        <begin position="140"/>
        <end position="180"/>
    </location>
</feature>
<comment type="similarity">
    <text evidence="5">Belongs to the methyl-accepting chemotaxis (MCP) protein family.</text>
</comment>
<dbReference type="PROSITE" id="PS50111">
    <property type="entry name" value="CHEMOTAXIS_TRANSDUC_2"/>
    <property type="match status" value="1"/>
</dbReference>
<dbReference type="SMART" id="SM00283">
    <property type="entry name" value="MA"/>
    <property type="match status" value="1"/>
</dbReference>
<evidence type="ECO:0000256" key="4">
    <source>
        <dbReference type="ARBA" id="ARBA00023224"/>
    </source>
</evidence>
<feature type="domain" description="Methyl-accepting transducer" evidence="10">
    <location>
        <begin position="150"/>
        <end position="400"/>
    </location>
</feature>
<dbReference type="CDD" id="cd06225">
    <property type="entry name" value="HAMP"/>
    <property type="match status" value="1"/>
</dbReference>
<dbReference type="Pfam" id="PF00672">
    <property type="entry name" value="HAMP"/>
    <property type="match status" value="1"/>
</dbReference>
<dbReference type="GO" id="GO:0005886">
    <property type="term" value="C:plasma membrane"/>
    <property type="evidence" value="ECO:0007669"/>
    <property type="project" value="UniProtKB-SubCell"/>
</dbReference>
<evidence type="ECO:0000256" key="9">
    <source>
        <dbReference type="SAM" id="Phobius"/>
    </source>
</evidence>
<evidence type="ECO:0000256" key="3">
    <source>
        <dbReference type="ARBA" id="ARBA00023136"/>
    </source>
</evidence>
<keyword evidence="4 6" id="KW-0807">Transducer</keyword>
<dbReference type="RefSeq" id="WP_132371700.1">
    <property type="nucleotide sequence ID" value="NZ_SMAN01000009.1"/>
</dbReference>
<feature type="compositionally biased region" description="Polar residues" evidence="8">
    <location>
        <begin position="140"/>
        <end position="151"/>
    </location>
</feature>
<dbReference type="EMBL" id="SMAN01000009">
    <property type="protein sequence ID" value="TCT22383.1"/>
    <property type="molecule type" value="Genomic_DNA"/>
</dbReference>
<evidence type="ECO:0000259" key="10">
    <source>
        <dbReference type="PROSITE" id="PS50111"/>
    </source>
</evidence>
<name>A0A4R3N5H0_9BACI</name>
<evidence type="ECO:0000256" key="7">
    <source>
        <dbReference type="SAM" id="Coils"/>
    </source>
</evidence>
<evidence type="ECO:0000259" key="11">
    <source>
        <dbReference type="PROSITE" id="PS50885"/>
    </source>
</evidence>
<feature type="transmembrane region" description="Helical" evidence="9">
    <location>
        <begin position="30"/>
        <end position="51"/>
    </location>
</feature>
<dbReference type="CDD" id="cd11386">
    <property type="entry name" value="MCP_signal"/>
    <property type="match status" value="1"/>
</dbReference>
<evidence type="ECO:0000256" key="5">
    <source>
        <dbReference type="ARBA" id="ARBA00029447"/>
    </source>
</evidence>
<protein>
    <submittedName>
        <fullName evidence="12">Methyl-accepting chemotaxis protein</fullName>
    </submittedName>
</protein>
<feature type="compositionally biased region" description="Polar residues" evidence="8">
    <location>
        <begin position="160"/>
        <end position="180"/>
    </location>
</feature>
<dbReference type="Pfam" id="PF00015">
    <property type="entry name" value="MCPsignal"/>
    <property type="match status" value="1"/>
</dbReference>
<reference evidence="12 13" key="1">
    <citation type="submission" date="2019-03" db="EMBL/GenBank/DDBJ databases">
        <title>Genomic Encyclopedia of Type Strains, Phase IV (KMG-IV): sequencing the most valuable type-strain genomes for metagenomic binning, comparative biology and taxonomic classification.</title>
        <authorList>
            <person name="Goeker M."/>
        </authorList>
    </citation>
    <scope>NUCLEOTIDE SEQUENCE [LARGE SCALE GENOMIC DNA]</scope>
    <source>
        <strain evidence="12 13">DSM 25894</strain>
    </source>
</reference>
<evidence type="ECO:0000313" key="12">
    <source>
        <dbReference type="EMBL" id="TCT22383.1"/>
    </source>
</evidence>
<dbReference type="Gene3D" id="6.10.340.10">
    <property type="match status" value="1"/>
</dbReference>
<sequence>MSQKQTTSLQHISSVMSMAKVRNSIRTKMILAVLISLVMSTPIAGFVNSLLDGMNMGVYINTAITLITTTTIITIFVHLIVVKPLNKIVEVTKKASQGDLTAQVDIRSRDEIGQLASAINLMQENIRKIIDRVSETAERVSSQSEELNQASDEVKEGSEQVASTMQELSSGAETQANSATSLSETMEDFHEKIRQAYKSGDSIAQSSEEVLHMTEEGDVFMKKSVQQMENINEIVHEAVEKMRGLDQQTNEISRLVQVIEDIAEQTNLLALNAAIEAARAGEHGKGFAVVADEVRKLAEQVSHSVGDITKIVSSIQSESDTVARSLENGYEEVKQGTRQINDTGEKFKAIHTSISDMSTRLQSVSGTLKMIVENSKDVNQSIEDVASVAEESAAGIEQAVASSQQTSSSMEEISKSAGELAQLAEELNEEVSRFKI</sequence>
<keyword evidence="9" id="KW-0812">Transmembrane</keyword>
<evidence type="ECO:0000256" key="1">
    <source>
        <dbReference type="ARBA" id="ARBA00004236"/>
    </source>
</evidence>
<gene>
    <name evidence="12" type="ORF">EDD68_10929</name>
</gene>
<dbReference type="Gene3D" id="1.10.287.950">
    <property type="entry name" value="Methyl-accepting chemotaxis protein"/>
    <property type="match status" value="1"/>
</dbReference>
<keyword evidence="2" id="KW-1003">Cell membrane</keyword>
<comment type="caution">
    <text evidence="12">The sequence shown here is derived from an EMBL/GenBank/DDBJ whole genome shotgun (WGS) entry which is preliminary data.</text>
</comment>
<keyword evidence="3 9" id="KW-0472">Membrane</keyword>
<dbReference type="Proteomes" id="UP000294650">
    <property type="component" value="Unassembled WGS sequence"/>
</dbReference>
<dbReference type="PANTHER" id="PTHR32089:SF114">
    <property type="entry name" value="METHYL-ACCEPTING CHEMOTAXIS PROTEIN MCPB"/>
    <property type="match status" value="1"/>
</dbReference>
<keyword evidence="9" id="KW-1133">Transmembrane helix</keyword>
<keyword evidence="13" id="KW-1185">Reference proteome</keyword>
<dbReference type="GO" id="GO:0007165">
    <property type="term" value="P:signal transduction"/>
    <property type="evidence" value="ECO:0007669"/>
    <property type="project" value="UniProtKB-KW"/>
</dbReference>
<evidence type="ECO:0000256" key="8">
    <source>
        <dbReference type="SAM" id="MobiDB-lite"/>
    </source>
</evidence>
<evidence type="ECO:0000256" key="6">
    <source>
        <dbReference type="PROSITE-ProRule" id="PRU00284"/>
    </source>
</evidence>
<evidence type="ECO:0000256" key="2">
    <source>
        <dbReference type="ARBA" id="ARBA00022475"/>
    </source>
</evidence>
<evidence type="ECO:0000313" key="13">
    <source>
        <dbReference type="Proteomes" id="UP000294650"/>
    </source>
</evidence>
<dbReference type="SMART" id="SM00304">
    <property type="entry name" value="HAMP"/>
    <property type="match status" value="1"/>
</dbReference>
<dbReference type="OrthoDB" id="369835at2"/>
<dbReference type="InterPro" id="IPR004089">
    <property type="entry name" value="MCPsignal_dom"/>
</dbReference>
<dbReference type="PANTHER" id="PTHR32089">
    <property type="entry name" value="METHYL-ACCEPTING CHEMOTAXIS PROTEIN MCPB"/>
    <property type="match status" value="1"/>
</dbReference>
<dbReference type="PROSITE" id="PS50885">
    <property type="entry name" value="HAMP"/>
    <property type="match status" value="1"/>
</dbReference>
<organism evidence="12 13">
    <name type="scientific">Melghiribacillus thermohalophilus</name>
    <dbReference type="NCBI Taxonomy" id="1324956"/>
    <lineage>
        <taxon>Bacteria</taxon>
        <taxon>Bacillati</taxon>
        <taxon>Bacillota</taxon>
        <taxon>Bacilli</taxon>
        <taxon>Bacillales</taxon>
        <taxon>Bacillaceae</taxon>
        <taxon>Melghiribacillus</taxon>
    </lineage>
</organism>
<feature type="transmembrane region" description="Helical" evidence="9">
    <location>
        <begin position="57"/>
        <end position="81"/>
    </location>
</feature>
<proteinExistence type="inferred from homology"/>
<feature type="region of interest" description="Disordered" evidence="8">
    <location>
        <begin position="399"/>
        <end position="418"/>
    </location>
</feature>
<dbReference type="AlphaFoldDB" id="A0A4R3N5H0"/>
<feature type="domain" description="HAMP" evidence="11">
    <location>
        <begin position="79"/>
        <end position="131"/>
    </location>
</feature>
<comment type="subcellular location">
    <subcellularLocation>
        <location evidence="1">Cell membrane</location>
    </subcellularLocation>
</comment>